<gene>
    <name evidence="1" type="ORF">AFUS01_LOCUS44461</name>
</gene>
<evidence type="ECO:0000313" key="1">
    <source>
        <dbReference type="EMBL" id="CAG7835033.1"/>
    </source>
</evidence>
<evidence type="ECO:0000313" key="2">
    <source>
        <dbReference type="Proteomes" id="UP000708208"/>
    </source>
</evidence>
<name>A0A8J2PL96_9HEXA</name>
<accession>A0A8J2PL96</accession>
<reference evidence="1" key="1">
    <citation type="submission" date="2021-06" db="EMBL/GenBank/DDBJ databases">
        <authorList>
            <person name="Hodson N. C."/>
            <person name="Mongue J. A."/>
            <person name="Jaron S. K."/>
        </authorList>
    </citation>
    <scope>NUCLEOTIDE SEQUENCE</scope>
</reference>
<comment type="caution">
    <text evidence="1">The sequence shown here is derived from an EMBL/GenBank/DDBJ whole genome shotgun (WGS) entry which is preliminary data.</text>
</comment>
<dbReference type="AlphaFoldDB" id="A0A8J2PL96"/>
<keyword evidence="2" id="KW-1185">Reference proteome</keyword>
<proteinExistence type="predicted"/>
<protein>
    <submittedName>
        <fullName evidence="1">Uncharacterized protein</fullName>
    </submittedName>
</protein>
<sequence>MKLDSGAEACVVGFVVARKWSRHCEERGALVGKIWRQNLQLNWRGQADREPDQAHRTAEVENLKLRDQIENPAPAVVTVAPAADDGRGNLL</sequence>
<organism evidence="1 2">
    <name type="scientific">Allacma fusca</name>
    <dbReference type="NCBI Taxonomy" id="39272"/>
    <lineage>
        <taxon>Eukaryota</taxon>
        <taxon>Metazoa</taxon>
        <taxon>Ecdysozoa</taxon>
        <taxon>Arthropoda</taxon>
        <taxon>Hexapoda</taxon>
        <taxon>Collembola</taxon>
        <taxon>Symphypleona</taxon>
        <taxon>Sminthuridae</taxon>
        <taxon>Allacma</taxon>
    </lineage>
</organism>
<dbReference type="EMBL" id="CAJVCH010570484">
    <property type="protein sequence ID" value="CAG7835033.1"/>
    <property type="molecule type" value="Genomic_DNA"/>
</dbReference>
<dbReference type="Proteomes" id="UP000708208">
    <property type="component" value="Unassembled WGS sequence"/>
</dbReference>